<keyword evidence="1" id="KW-0472">Membrane</keyword>
<organism evidence="2 3">
    <name type="scientific">Brevibacterium luteolum</name>
    <dbReference type="NCBI Taxonomy" id="199591"/>
    <lineage>
        <taxon>Bacteria</taxon>
        <taxon>Bacillati</taxon>
        <taxon>Actinomycetota</taxon>
        <taxon>Actinomycetes</taxon>
        <taxon>Micrococcales</taxon>
        <taxon>Brevibacteriaceae</taxon>
        <taxon>Brevibacterium</taxon>
    </lineage>
</organism>
<keyword evidence="1" id="KW-1133">Transmembrane helix</keyword>
<feature type="transmembrane region" description="Helical" evidence="1">
    <location>
        <begin position="279"/>
        <end position="298"/>
    </location>
</feature>
<dbReference type="AlphaFoldDB" id="A0A6G8KTK1"/>
<gene>
    <name evidence="2" type="ORF">EW640_01730</name>
</gene>
<dbReference type="EMBL" id="CP035810">
    <property type="protein sequence ID" value="QIN28144.1"/>
    <property type="molecule type" value="Genomic_DNA"/>
</dbReference>
<keyword evidence="1" id="KW-0812">Transmembrane</keyword>
<feature type="transmembrane region" description="Helical" evidence="1">
    <location>
        <begin position="115"/>
        <end position="135"/>
    </location>
</feature>
<proteinExistence type="predicted"/>
<dbReference type="KEGG" id="blut:EW640_01730"/>
<feature type="transmembrane region" description="Helical" evidence="1">
    <location>
        <begin position="147"/>
        <end position="166"/>
    </location>
</feature>
<evidence type="ECO:0000313" key="2">
    <source>
        <dbReference type="EMBL" id="QIN28144.1"/>
    </source>
</evidence>
<accession>A0A6G8KTK1</accession>
<feature type="transmembrane region" description="Helical" evidence="1">
    <location>
        <begin position="221"/>
        <end position="240"/>
    </location>
</feature>
<dbReference type="RefSeq" id="WP_165882691.1">
    <property type="nucleotide sequence ID" value="NZ_CP035810.1"/>
</dbReference>
<name>A0A6G8KTK1_9MICO</name>
<evidence type="ECO:0000313" key="3">
    <source>
        <dbReference type="Proteomes" id="UP000501518"/>
    </source>
</evidence>
<reference evidence="2 3" key="1">
    <citation type="submission" date="2019-02" db="EMBL/GenBank/DDBJ databases">
        <title>Complete Genome Sequence and Methylome Analysis of Brevibacterium luteolum NEB1784.</title>
        <authorList>
            <person name="Fomenkov A."/>
            <person name="Roberts R.J."/>
        </authorList>
    </citation>
    <scope>NUCLEOTIDE SEQUENCE [LARGE SCALE GENOMIC DNA]</scope>
    <source>
        <strain evidence="2 3">NEB1784</strain>
    </source>
</reference>
<evidence type="ECO:0000256" key="1">
    <source>
        <dbReference type="SAM" id="Phobius"/>
    </source>
</evidence>
<feature type="transmembrane region" description="Helical" evidence="1">
    <location>
        <begin position="92"/>
        <end position="109"/>
    </location>
</feature>
<dbReference type="Proteomes" id="UP000501518">
    <property type="component" value="Chromosome"/>
</dbReference>
<protein>
    <submittedName>
        <fullName evidence="2">Uncharacterized protein</fullName>
    </submittedName>
</protein>
<feature type="transmembrane region" description="Helical" evidence="1">
    <location>
        <begin position="6"/>
        <end position="25"/>
    </location>
</feature>
<sequence length="305" mass="33173">MSDFFVQLTAGTLSAILAGLVMHLLPSVSQKVKRKKVIKKQNIRNAPGGVTVVGDDNITGDISVDNSKQVVVQNISATPGGRTDSDPAQSDGQIWIAVIVAVIGAGLFVLYYEFVVFFCIGACIGLLVNAVATIRQAIHLRLWDSRASLIVVEVILTLTAAAFSSWSQLNTVYAGLRLEELSTSTRSAMPPIDADNGITGYVEWLLAPSKHLIEANQGLEGLAFVLCLMASLVLSLVLQFDCWRRLRSWGSYLTFFYGTVDERWAKRANRFLQYDWKSAVGFAIAVGLAIAMAMAAPLRVPELFS</sequence>